<evidence type="ECO:0000259" key="11">
    <source>
        <dbReference type="Pfam" id="PF04452"/>
    </source>
</evidence>
<dbReference type="GO" id="GO:0005737">
    <property type="term" value="C:cytoplasm"/>
    <property type="evidence" value="ECO:0007669"/>
    <property type="project" value="UniProtKB-SubCell"/>
</dbReference>
<dbReference type="PANTHER" id="PTHR30027">
    <property type="entry name" value="RIBOSOMAL RNA SMALL SUBUNIT METHYLTRANSFERASE E"/>
    <property type="match status" value="1"/>
</dbReference>
<comment type="subcellular location">
    <subcellularLocation>
        <location evidence="1 10">Cytoplasm</location>
    </subcellularLocation>
</comment>
<dbReference type="GO" id="GO:0070042">
    <property type="term" value="F:rRNA (uridine-N3-)-methyltransferase activity"/>
    <property type="evidence" value="ECO:0007669"/>
    <property type="project" value="TreeGrafter"/>
</dbReference>
<reference evidence="12" key="1">
    <citation type="submission" date="2020-03" db="EMBL/GenBank/DDBJ databases">
        <title>Spirochaetal bacteria isolated from arthropods constitute a novel genus Entomospira genus novum within the order Spirochaetales.</title>
        <authorList>
            <person name="Grana-Miraglia L."/>
            <person name="Sikutova S."/>
            <person name="Fingerle V."/>
            <person name="Sing A."/>
            <person name="Castillo-Ramirez S."/>
            <person name="Margos G."/>
            <person name="Rudolf I."/>
        </authorList>
    </citation>
    <scope>NUCLEOTIDE SEQUENCE</scope>
    <source>
        <strain evidence="12">BR149</strain>
    </source>
</reference>
<keyword evidence="13" id="KW-1185">Reference proteome</keyword>
<evidence type="ECO:0000256" key="5">
    <source>
        <dbReference type="ARBA" id="ARBA00022603"/>
    </source>
</evidence>
<protein>
    <recommendedName>
        <fullName evidence="10">Ribosomal RNA small subunit methyltransferase E</fullName>
        <ecNumber evidence="10">2.1.1.193</ecNumber>
    </recommendedName>
</protein>
<evidence type="ECO:0000256" key="7">
    <source>
        <dbReference type="ARBA" id="ARBA00022691"/>
    </source>
</evidence>
<evidence type="ECO:0000256" key="2">
    <source>
        <dbReference type="ARBA" id="ARBA00005528"/>
    </source>
</evidence>
<dbReference type="InterPro" id="IPR029028">
    <property type="entry name" value="Alpha/beta_knot_MTases"/>
</dbReference>
<dbReference type="Gene3D" id="3.40.1280.10">
    <property type="match status" value="1"/>
</dbReference>
<keyword evidence="3 10" id="KW-0963">Cytoplasm</keyword>
<evidence type="ECO:0000256" key="6">
    <source>
        <dbReference type="ARBA" id="ARBA00022679"/>
    </source>
</evidence>
<comment type="caution">
    <text evidence="12">The sequence shown here is derived from an EMBL/GenBank/DDBJ whole genome shotgun (WGS) entry which is preliminary data.</text>
</comment>
<keyword evidence="4 10" id="KW-0698">rRNA processing</keyword>
<dbReference type="PANTHER" id="PTHR30027:SF3">
    <property type="entry name" value="16S RRNA (URACIL(1498)-N(3))-METHYLTRANSFERASE"/>
    <property type="match status" value="1"/>
</dbReference>
<evidence type="ECO:0000256" key="8">
    <source>
        <dbReference type="ARBA" id="ARBA00025699"/>
    </source>
</evidence>
<evidence type="ECO:0000256" key="9">
    <source>
        <dbReference type="ARBA" id="ARBA00047944"/>
    </source>
</evidence>
<evidence type="ECO:0000256" key="4">
    <source>
        <dbReference type="ARBA" id="ARBA00022552"/>
    </source>
</evidence>
<evidence type="ECO:0000313" key="13">
    <source>
        <dbReference type="Proteomes" id="UP000778951"/>
    </source>
</evidence>
<dbReference type="PIRSF" id="PIRSF015601">
    <property type="entry name" value="MTase_slr0722"/>
    <property type="match status" value="1"/>
</dbReference>
<evidence type="ECO:0000256" key="1">
    <source>
        <dbReference type="ARBA" id="ARBA00004496"/>
    </source>
</evidence>
<keyword evidence="5 10" id="KW-0489">Methyltransferase</keyword>
<proteinExistence type="inferred from homology"/>
<accession>A0A968GIB9</accession>
<comment type="function">
    <text evidence="8 10">Specifically methylates the N3 position of the uracil ring of uridine 1498 (m3U1498) in 16S rRNA. Acts on the fully assembled 30S ribosomal subunit.</text>
</comment>
<dbReference type="RefSeq" id="WP_167695279.1">
    <property type="nucleotide sequence ID" value="NZ_CP118181.1"/>
</dbReference>
<dbReference type="EMBL" id="JAATLM010000001">
    <property type="protein sequence ID" value="NIZ69180.1"/>
    <property type="molecule type" value="Genomic_DNA"/>
</dbReference>
<keyword evidence="6 10" id="KW-0808">Transferase</keyword>
<organism evidence="12 13">
    <name type="scientific">Entomospira culicis</name>
    <dbReference type="NCBI Taxonomy" id="2719989"/>
    <lineage>
        <taxon>Bacteria</taxon>
        <taxon>Pseudomonadati</taxon>
        <taxon>Spirochaetota</taxon>
        <taxon>Spirochaetia</taxon>
        <taxon>Spirochaetales</taxon>
        <taxon>Spirochaetaceae</taxon>
        <taxon>Entomospira</taxon>
    </lineage>
</organism>
<dbReference type="Proteomes" id="UP000778951">
    <property type="component" value="Unassembled WGS sequence"/>
</dbReference>
<evidence type="ECO:0000313" key="12">
    <source>
        <dbReference type="EMBL" id="NIZ69180.1"/>
    </source>
</evidence>
<dbReference type="CDD" id="cd18084">
    <property type="entry name" value="RsmE-like"/>
    <property type="match status" value="1"/>
</dbReference>
<evidence type="ECO:0000256" key="10">
    <source>
        <dbReference type="PIRNR" id="PIRNR015601"/>
    </source>
</evidence>
<dbReference type="InterPro" id="IPR006700">
    <property type="entry name" value="RsmE"/>
</dbReference>
<keyword evidence="7 10" id="KW-0949">S-adenosyl-L-methionine</keyword>
<feature type="domain" description="Ribosomal RNA small subunit methyltransferase E methyltransferase" evidence="11">
    <location>
        <begin position="88"/>
        <end position="254"/>
    </location>
</feature>
<dbReference type="NCBIfam" id="TIGR00046">
    <property type="entry name" value="RsmE family RNA methyltransferase"/>
    <property type="match status" value="1"/>
</dbReference>
<dbReference type="SUPFAM" id="SSF75217">
    <property type="entry name" value="alpha/beta knot"/>
    <property type="match status" value="1"/>
</dbReference>
<dbReference type="GO" id="GO:0070475">
    <property type="term" value="P:rRNA base methylation"/>
    <property type="evidence" value="ECO:0007669"/>
    <property type="project" value="TreeGrafter"/>
</dbReference>
<dbReference type="EC" id="2.1.1.193" evidence="10"/>
<gene>
    <name evidence="12" type="ORF">HCT48_03000</name>
</gene>
<dbReference type="Pfam" id="PF04452">
    <property type="entry name" value="Methyltrans_RNA"/>
    <property type="match status" value="1"/>
</dbReference>
<comment type="catalytic activity">
    <reaction evidence="9 10">
        <text>uridine(1498) in 16S rRNA + S-adenosyl-L-methionine = N(3)-methyluridine(1498) in 16S rRNA + S-adenosyl-L-homocysteine + H(+)</text>
        <dbReference type="Rhea" id="RHEA:42920"/>
        <dbReference type="Rhea" id="RHEA-COMP:10283"/>
        <dbReference type="Rhea" id="RHEA-COMP:10284"/>
        <dbReference type="ChEBI" id="CHEBI:15378"/>
        <dbReference type="ChEBI" id="CHEBI:57856"/>
        <dbReference type="ChEBI" id="CHEBI:59789"/>
        <dbReference type="ChEBI" id="CHEBI:65315"/>
        <dbReference type="ChEBI" id="CHEBI:74502"/>
        <dbReference type="EC" id="2.1.1.193"/>
    </reaction>
</comment>
<name>A0A968GIB9_9SPIO</name>
<sequence length="260" mass="29345">MAHACLLRSAFTTVNLLLLEEQDFIARDEIEIVARDTRYQHIKKILRLAPPDTLKAGVWQKHLGTLQLTAFDHHSLRGIYQPHHDITPSPSPIDLILGATRPIVMKRLLKDIATLGIRSLTIFASENGEKSYLASSLWHDEAYLIPIKEGLSQGVLVHPPQINLARSLHHALKIRNELFSPTSYAFILDPYSQEHRQIPSKIDMTEQSITLLIGAERGFTPQEINMAKEHFFRPLAISPRILRTETAVTASIILAQQACF</sequence>
<comment type="similarity">
    <text evidence="2 10">Belongs to the RNA methyltransferase RsmE family.</text>
</comment>
<dbReference type="InterPro" id="IPR046886">
    <property type="entry name" value="RsmE_MTase_dom"/>
</dbReference>
<dbReference type="AlphaFoldDB" id="A0A968GIB9"/>
<evidence type="ECO:0000256" key="3">
    <source>
        <dbReference type="ARBA" id="ARBA00022490"/>
    </source>
</evidence>
<dbReference type="InterPro" id="IPR029026">
    <property type="entry name" value="tRNA_m1G_MTases_N"/>
</dbReference>